<dbReference type="SUPFAM" id="SSF48173">
    <property type="entry name" value="Cryptochrome/photolyase FAD-binding domain"/>
    <property type="match status" value="1"/>
</dbReference>
<dbReference type="NCBIfam" id="TIGR02765">
    <property type="entry name" value="crypto_DASH"/>
    <property type="match status" value="1"/>
</dbReference>
<dbReference type="Pfam" id="PF00875">
    <property type="entry name" value="DNA_photolyase"/>
    <property type="match status" value="1"/>
</dbReference>
<evidence type="ECO:0000256" key="6">
    <source>
        <dbReference type="PIRSR" id="PIRSR602081-2"/>
    </source>
</evidence>
<feature type="binding site" evidence="5">
    <location>
        <position position="309"/>
    </location>
    <ligand>
        <name>FAD</name>
        <dbReference type="ChEBI" id="CHEBI:57692"/>
    </ligand>
</feature>
<feature type="region of interest" description="Disordered" evidence="8">
    <location>
        <begin position="581"/>
        <end position="625"/>
    </location>
</feature>
<feature type="site" description="Electron transfer via tryptophanyl radical" evidence="6">
    <location>
        <position position="500"/>
    </location>
</feature>
<dbReference type="InterPro" id="IPR036134">
    <property type="entry name" value="Crypto/Photolyase_FAD-like_sf"/>
</dbReference>
<name>A0A179IDS8_CORDF</name>
<dbReference type="GO" id="GO:0003904">
    <property type="term" value="F:deoxyribodipyrimidine photo-lyase activity"/>
    <property type="evidence" value="ECO:0007669"/>
    <property type="project" value="TreeGrafter"/>
</dbReference>
<dbReference type="Pfam" id="PF03441">
    <property type="entry name" value="FAD_binding_7"/>
    <property type="match status" value="1"/>
</dbReference>
<dbReference type="InterPro" id="IPR005101">
    <property type="entry name" value="Cryptochr/Photolyase_FAD-bd"/>
</dbReference>
<evidence type="ECO:0000313" key="11">
    <source>
        <dbReference type="Proteomes" id="UP000243081"/>
    </source>
</evidence>
<evidence type="ECO:0000256" key="1">
    <source>
        <dbReference type="ARBA" id="ARBA00005862"/>
    </source>
</evidence>
<keyword evidence="11" id="KW-1185">Reference proteome</keyword>
<dbReference type="PANTHER" id="PTHR11455">
    <property type="entry name" value="CRYPTOCHROME"/>
    <property type="match status" value="1"/>
</dbReference>
<feature type="domain" description="Photolyase/cryptochrome alpha/beta" evidence="9">
    <location>
        <begin position="5"/>
        <end position="166"/>
    </location>
</feature>
<comment type="caution">
    <text evidence="10">The sequence shown here is derived from an EMBL/GenBank/DDBJ whole genome shotgun (WGS) entry which is preliminary data.</text>
</comment>
<organism evidence="10 11">
    <name type="scientific">Cordyceps confragosa</name>
    <name type="common">Lecanicillium lecanii</name>
    <dbReference type="NCBI Taxonomy" id="2714763"/>
    <lineage>
        <taxon>Eukaryota</taxon>
        <taxon>Fungi</taxon>
        <taxon>Dikarya</taxon>
        <taxon>Ascomycota</taxon>
        <taxon>Pezizomycotina</taxon>
        <taxon>Sordariomycetes</taxon>
        <taxon>Hypocreomycetidae</taxon>
        <taxon>Hypocreales</taxon>
        <taxon>Cordycipitaceae</taxon>
        <taxon>Akanthomyces</taxon>
    </lineage>
</organism>
<accession>A0A179IDS8</accession>
<keyword evidence="4 7" id="KW-0157">Chromophore</keyword>
<feature type="site" description="Electron transfer via tryptophanyl radical" evidence="6">
    <location>
        <position position="408"/>
    </location>
</feature>
<dbReference type="PRINTS" id="PR00147">
    <property type="entry name" value="DNAPHOTLYASE"/>
</dbReference>
<keyword evidence="3 5" id="KW-0274">FAD</keyword>
<keyword evidence="2 5" id="KW-0285">Flavoprotein</keyword>
<dbReference type="PROSITE" id="PS51645">
    <property type="entry name" value="PHR_CRY_ALPHA_BETA"/>
    <property type="match status" value="1"/>
</dbReference>
<dbReference type="GO" id="GO:0003684">
    <property type="term" value="F:damaged DNA binding"/>
    <property type="evidence" value="ECO:0007669"/>
    <property type="project" value="TreeGrafter"/>
</dbReference>
<feature type="binding site" evidence="5">
    <location>
        <begin position="490"/>
        <end position="492"/>
    </location>
    <ligand>
        <name>FAD</name>
        <dbReference type="ChEBI" id="CHEBI:57692"/>
    </ligand>
</feature>
<dbReference type="Proteomes" id="UP000243081">
    <property type="component" value="Unassembled WGS sequence"/>
</dbReference>
<dbReference type="SUPFAM" id="SSF52425">
    <property type="entry name" value="Cryptochrome/photolyase, N-terminal domain"/>
    <property type="match status" value="1"/>
</dbReference>
<evidence type="ECO:0000256" key="3">
    <source>
        <dbReference type="ARBA" id="ARBA00022827"/>
    </source>
</evidence>
<feature type="compositionally biased region" description="Gly residues" evidence="8">
    <location>
        <begin position="599"/>
        <end position="622"/>
    </location>
</feature>
<protein>
    <recommendedName>
        <fullName evidence="7">Cryptochrome DASH</fullName>
    </recommendedName>
</protein>
<feature type="site" description="Electron transfer via tryptophanyl radical" evidence="6">
    <location>
        <position position="477"/>
    </location>
</feature>
<reference evidence="10 11" key="1">
    <citation type="submission" date="2016-03" db="EMBL/GenBank/DDBJ databases">
        <title>Fine-scale spatial genetic structure of a fungal parasite of coffee scale insects.</title>
        <authorList>
            <person name="Jackson D."/>
            <person name="Zemenick K.A."/>
            <person name="Malloure B."/>
            <person name="Quandt C.A."/>
            <person name="James T.Y."/>
        </authorList>
    </citation>
    <scope>NUCLEOTIDE SEQUENCE [LARGE SCALE GENOMIC DNA]</scope>
    <source>
        <strain evidence="10 11">UM487</strain>
    </source>
</reference>
<dbReference type="GO" id="GO:0000719">
    <property type="term" value="P:photoreactive repair"/>
    <property type="evidence" value="ECO:0007669"/>
    <property type="project" value="TreeGrafter"/>
</dbReference>
<evidence type="ECO:0000259" key="9">
    <source>
        <dbReference type="PROSITE" id="PS51645"/>
    </source>
</evidence>
<dbReference type="InterPro" id="IPR014729">
    <property type="entry name" value="Rossmann-like_a/b/a_fold"/>
</dbReference>
<dbReference type="Gene3D" id="1.25.40.80">
    <property type="match status" value="1"/>
</dbReference>
<dbReference type="InterPro" id="IPR036155">
    <property type="entry name" value="Crypto/Photolyase_N_sf"/>
</dbReference>
<comment type="cofactor">
    <cofactor evidence="7">
        <name>(6R)-5,10-methylene-5,6,7,8-tetrahydrofolate</name>
        <dbReference type="ChEBI" id="CHEBI:15636"/>
    </cofactor>
    <text evidence="7">Binds 1 5,10-methenyltetrahydrofolate (MTHF) per subunit.</text>
</comment>
<dbReference type="Gene3D" id="3.40.50.620">
    <property type="entry name" value="HUPs"/>
    <property type="match status" value="1"/>
</dbReference>
<evidence type="ECO:0000256" key="4">
    <source>
        <dbReference type="ARBA" id="ARBA00022991"/>
    </source>
</evidence>
<dbReference type="PANTHER" id="PTHR11455:SF22">
    <property type="entry name" value="CRYPTOCHROME DASH"/>
    <property type="match status" value="1"/>
</dbReference>
<dbReference type="OMA" id="KFWRCGP"/>
<comment type="similarity">
    <text evidence="1 7">Belongs to the DNA photolyase class-1 family.</text>
</comment>
<dbReference type="Gene3D" id="1.10.579.10">
    <property type="entry name" value="DNA Cyclobutane Dipyrimidine Photolyase, subunit A, domain 3"/>
    <property type="match status" value="1"/>
</dbReference>
<dbReference type="GO" id="GO:0071949">
    <property type="term" value="F:FAD binding"/>
    <property type="evidence" value="ECO:0007669"/>
    <property type="project" value="TreeGrafter"/>
</dbReference>
<dbReference type="OrthoDB" id="435881at2759"/>
<evidence type="ECO:0000256" key="5">
    <source>
        <dbReference type="PIRSR" id="PIRSR602081-1"/>
    </source>
</evidence>
<dbReference type="InterPro" id="IPR006050">
    <property type="entry name" value="DNA_photolyase_N"/>
</dbReference>
<comment type="function">
    <text evidence="7">May have a photoreceptor function.</text>
</comment>
<sequence>MPASKVLVYLLRRDLRVSDNPVFQRLASTPDHGFTHLLPIVVLPPDQIESSGFLKPGQTSPFPPAKSKIGKFWRCGPRRTKFIAEAIWDLKSTLVSRHSDLIVRIGRPADVVRGIIQHLQSSGKGVVSAVWMTDDVPFEERRQQTEVSAVCDSANVDFTIIPDEKYYIDECVSSQSQVSLPAACTRLTNYLPFSRDLDITTQELPDVFTTYRKAQEPLREKPRAVYPNSKSSMPPFPPATLVPPQPAPFQIPDSLDAFQKCLAKPLVFDLPSPPVKPEDAVTAHPFLGGEQNAMARLQHLIKSGAISSYSDTRNGLLGADFSTKLSAFLALGCLTARQVHSEIVKFEDGTDAQYQDAAGYGEGENSGTKAVRLELLWRDYMRLCTKKFGTKLFGASGFREVDGYSKKWKTGSSATASPGQDPSPEKVSEMIQRVLQGNTGMGLIDASQRELFATGYTSNRARQNVASFFAKHLDIDWRYGAEWYECMLVDYDVSSNWANWQYVAGVGNDPRGDARIFNPVKQAFDYDKQGDYVRTWIPEVRDFENVENVFQAWTATPQDLAKLNLTNNIMVTEPLKKIDFTVDRKPKSQRRPFARGRGASNGRGGRRGGGGGGGGGSSGFGRGSMPMHMSVVPVPMEGMGPGDFPASPPMYGTAGMGYDQQGYAWSPPPMGMPPPHHHSAPPPHHWNINGGASVVSSGWVSGGPPMFNDYNNMQYRGRGNMRGSYPAGAMHHRGGYMPN</sequence>
<dbReference type="InterPro" id="IPR002081">
    <property type="entry name" value="Cryptochrome/DNA_photolyase_1"/>
</dbReference>
<evidence type="ECO:0000313" key="10">
    <source>
        <dbReference type="EMBL" id="OAR00505.1"/>
    </source>
</evidence>
<evidence type="ECO:0000256" key="7">
    <source>
        <dbReference type="RuleBase" id="RU367151"/>
    </source>
</evidence>
<evidence type="ECO:0000256" key="8">
    <source>
        <dbReference type="SAM" id="MobiDB-lite"/>
    </source>
</evidence>
<comment type="cofactor">
    <cofactor evidence="5 7">
        <name>FAD</name>
        <dbReference type="ChEBI" id="CHEBI:57692"/>
    </cofactor>
    <text evidence="5 7">Binds 1 FAD per subunit.</text>
</comment>
<proteinExistence type="inferred from homology"/>
<dbReference type="AlphaFoldDB" id="A0A179IDS8"/>
<feature type="binding site" evidence="5">
    <location>
        <begin position="322"/>
        <end position="326"/>
    </location>
    <ligand>
        <name>FAD</name>
        <dbReference type="ChEBI" id="CHEBI:57692"/>
    </ligand>
</feature>
<dbReference type="InterPro" id="IPR014133">
    <property type="entry name" value="Cry_DASH"/>
</dbReference>
<evidence type="ECO:0000256" key="2">
    <source>
        <dbReference type="ARBA" id="ARBA00022630"/>
    </source>
</evidence>
<dbReference type="EMBL" id="LUKN01001665">
    <property type="protein sequence ID" value="OAR00505.1"/>
    <property type="molecule type" value="Genomic_DNA"/>
</dbReference>
<gene>
    <name evidence="10" type="ORF">LLEC1_03036</name>
</gene>